<keyword evidence="4" id="KW-0862">Zinc</keyword>
<dbReference type="FunFam" id="3.20.20.140:FF:000014">
    <property type="entry name" value="5-methylthioadenosine/S-adenosylhomocysteine deaminase"/>
    <property type="match status" value="1"/>
</dbReference>
<dbReference type="CDD" id="cd01298">
    <property type="entry name" value="ATZ_TRZ_like"/>
    <property type="match status" value="1"/>
</dbReference>
<dbReference type="NCBIfam" id="NF006055">
    <property type="entry name" value="PRK08203.1"/>
    <property type="match status" value="1"/>
</dbReference>
<dbReference type="Pfam" id="PF01979">
    <property type="entry name" value="Amidohydro_1"/>
    <property type="match status" value="1"/>
</dbReference>
<keyword evidence="3" id="KW-0378">Hydrolase</keyword>
<evidence type="ECO:0000313" key="6">
    <source>
        <dbReference type="EMBL" id="SEN32356.1"/>
    </source>
</evidence>
<evidence type="ECO:0000256" key="1">
    <source>
        <dbReference type="ARBA" id="ARBA00006745"/>
    </source>
</evidence>
<evidence type="ECO:0000256" key="2">
    <source>
        <dbReference type="ARBA" id="ARBA00022723"/>
    </source>
</evidence>
<dbReference type="PANTHER" id="PTHR43794">
    <property type="entry name" value="AMINOHYDROLASE SSNA-RELATED"/>
    <property type="match status" value="1"/>
</dbReference>
<comment type="similarity">
    <text evidence="1">Belongs to the metallo-dependent hydrolases superfamily. ATZ/TRZ family.</text>
</comment>
<dbReference type="InterPro" id="IPR006680">
    <property type="entry name" value="Amidohydro-rel"/>
</dbReference>
<dbReference type="InterPro" id="IPR032466">
    <property type="entry name" value="Metal_Hydrolase"/>
</dbReference>
<dbReference type="SUPFAM" id="SSF51556">
    <property type="entry name" value="Metallo-dependent hydrolases"/>
    <property type="match status" value="1"/>
</dbReference>
<keyword evidence="2" id="KW-0479">Metal-binding</keyword>
<dbReference type="SUPFAM" id="SSF51338">
    <property type="entry name" value="Composite domain of metallo-dependent hydrolases"/>
    <property type="match status" value="1"/>
</dbReference>
<organism evidence="6 7">
    <name type="scientific">Roseovarius tolerans</name>
    <dbReference type="NCBI Taxonomy" id="74031"/>
    <lineage>
        <taxon>Bacteria</taxon>
        <taxon>Pseudomonadati</taxon>
        <taxon>Pseudomonadota</taxon>
        <taxon>Alphaproteobacteria</taxon>
        <taxon>Rhodobacterales</taxon>
        <taxon>Roseobacteraceae</taxon>
        <taxon>Roseovarius</taxon>
    </lineage>
</organism>
<gene>
    <name evidence="6" type="ORF">SAMN04488077_11554</name>
</gene>
<name>A0A1H8FL36_9RHOB</name>
<dbReference type="GO" id="GO:0016814">
    <property type="term" value="F:hydrolase activity, acting on carbon-nitrogen (but not peptide) bonds, in cyclic amidines"/>
    <property type="evidence" value="ECO:0007669"/>
    <property type="project" value="UniProtKB-ARBA"/>
</dbReference>
<evidence type="ECO:0000256" key="3">
    <source>
        <dbReference type="ARBA" id="ARBA00022801"/>
    </source>
</evidence>
<evidence type="ECO:0000256" key="4">
    <source>
        <dbReference type="ARBA" id="ARBA00022833"/>
    </source>
</evidence>
<dbReference type="GO" id="GO:0046872">
    <property type="term" value="F:metal ion binding"/>
    <property type="evidence" value="ECO:0007669"/>
    <property type="project" value="UniProtKB-KW"/>
</dbReference>
<dbReference type="PANTHER" id="PTHR43794:SF11">
    <property type="entry name" value="AMIDOHYDROLASE-RELATED DOMAIN-CONTAINING PROTEIN"/>
    <property type="match status" value="1"/>
</dbReference>
<dbReference type="Gene3D" id="2.30.40.10">
    <property type="entry name" value="Urease, subunit C, domain 1"/>
    <property type="match status" value="1"/>
</dbReference>
<dbReference type="InterPro" id="IPR011059">
    <property type="entry name" value="Metal-dep_hydrolase_composite"/>
</dbReference>
<evidence type="ECO:0000259" key="5">
    <source>
        <dbReference type="Pfam" id="PF01979"/>
    </source>
</evidence>
<protein>
    <submittedName>
        <fullName evidence="6">Cytosine/adenosine deaminase</fullName>
    </submittedName>
</protein>
<dbReference type="EMBL" id="FOBO01000015">
    <property type="protein sequence ID" value="SEN32356.1"/>
    <property type="molecule type" value="Genomic_DNA"/>
</dbReference>
<accession>A0A1H8FL36</accession>
<dbReference type="RefSeq" id="WP_074787605.1">
    <property type="nucleotide sequence ID" value="NZ_FOBO01000015.1"/>
</dbReference>
<dbReference type="InterPro" id="IPR050287">
    <property type="entry name" value="MTA/SAH_deaminase"/>
</dbReference>
<sequence>MKEYLIQDADHLLTMDDARQELQGADILIRDGVIAQVGYGLETSGEVIRATGCVVTPGLVNTHHHLYQTLTRAVPGGQDALLFGWLQTLYPIWARFGPEEMRVSAMVGLAELALSGCSLSSDHLYLFPNGARLDDTIEAAVELGLRFHPTRGAMSIGESAGGLPPDALVEDEKYIISDCIRVIDRFHDPRDGSMCRVGVAPCSPFSVSRDLMRESANLARNQGVMMHTHLAENAEDVAYSLEKFGCRPGQYAEDLGWTGPDVWHAHCVKLDGQEIELFAKTRTGIAHCPCSNCRLGSGIAPVREMRDRGVRVGLGVDGSASNDSGNLIGEARQAMLLQRVSRGADAMSAREALEIATRGGAEVLGREDCGRIAPGKRADIAIWDVSGIESAGSWDPAALVLAGPQKVRDLFVEGRQLVRDGHLITLDLPQVIAQQTRLARCLAERL</sequence>
<dbReference type="Gene3D" id="3.20.20.140">
    <property type="entry name" value="Metal-dependent hydrolases"/>
    <property type="match status" value="1"/>
</dbReference>
<feature type="domain" description="Amidohydrolase-related" evidence="5">
    <location>
        <begin position="54"/>
        <end position="416"/>
    </location>
</feature>
<evidence type="ECO:0000313" key="7">
    <source>
        <dbReference type="Proteomes" id="UP000182160"/>
    </source>
</evidence>
<proteinExistence type="inferred from homology"/>
<dbReference type="Proteomes" id="UP000182160">
    <property type="component" value="Unassembled WGS sequence"/>
</dbReference>
<reference evidence="6 7" key="1">
    <citation type="submission" date="2016-10" db="EMBL/GenBank/DDBJ databases">
        <authorList>
            <person name="de Groot N.N."/>
        </authorList>
    </citation>
    <scope>NUCLEOTIDE SEQUENCE [LARGE SCALE GENOMIC DNA]</scope>
    <source>
        <strain evidence="6 7">DSM 11457</strain>
    </source>
</reference>
<dbReference type="GO" id="GO:0019239">
    <property type="term" value="F:deaminase activity"/>
    <property type="evidence" value="ECO:0007669"/>
    <property type="project" value="UniProtKB-ARBA"/>
</dbReference>
<dbReference type="AlphaFoldDB" id="A0A1H8FL36"/>